<dbReference type="EMBL" id="QFFF01000001">
    <property type="protein sequence ID" value="PWG01442.1"/>
    <property type="molecule type" value="Genomic_DNA"/>
</dbReference>
<organism evidence="1 2">
    <name type="scientific">Allosphingosinicella humi</name>
    <dbReference type="NCBI Taxonomy" id="2068657"/>
    <lineage>
        <taxon>Bacteria</taxon>
        <taxon>Pseudomonadati</taxon>
        <taxon>Pseudomonadota</taxon>
        <taxon>Alphaproteobacteria</taxon>
        <taxon>Sphingomonadales</taxon>
        <taxon>Sphingomonadaceae</taxon>
        <taxon>Allosphingosinicella</taxon>
    </lineage>
</organism>
<dbReference type="OrthoDB" id="7595241at2"/>
<keyword evidence="2" id="KW-1185">Reference proteome</keyword>
<dbReference type="RefSeq" id="WP_109269582.1">
    <property type="nucleotide sequence ID" value="NZ_QFFF01000001.1"/>
</dbReference>
<evidence type="ECO:0000313" key="2">
    <source>
        <dbReference type="Proteomes" id="UP000245916"/>
    </source>
</evidence>
<accession>A0A2U2IZD0</accession>
<protein>
    <submittedName>
        <fullName evidence="1">Uncharacterized protein</fullName>
    </submittedName>
</protein>
<evidence type="ECO:0000313" key="1">
    <source>
        <dbReference type="EMBL" id="PWG01442.1"/>
    </source>
</evidence>
<sequence length="130" mass="15019">MAGNHSQAFEFFRVKPKNIRWSWSGRSVDGSTVAVRLWQDRFENGTKIYRSWSSDKPGEWKSRPGFVELIENLVHARDHLNGIVSVIILIAKDKKAAPRSIDRSFPHPDLKMRVVELDENEGTFVLERID</sequence>
<name>A0A2U2IZD0_9SPHN</name>
<proteinExistence type="predicted"/>
<gene>
    <name evidence="1" type="ORF">DF286_00070</name>
</gene>
<dbReference type="AlphaFoldDB" id="A0A2U2IZD0"/>
<dbReference type="Proteomes" id="UP000245916">
    <property type="component" value="Unassembled WGS sequence"/>
</dbReference>
<comment type="caution">
    <text evidence="1">The sequence shown here is derived from an EMBL/GenBank/DDBJ whole genome shotgun (WGS) entry which is preliminary data.</text>
</comment>
<reference evidence="1 2" key="1">
    <citation type="submission" date="2018-05" db="EMBL/GenBank/DDBJ databases">
        <title>Genome of Sphingosinicella humi QZX222.</title>
        <authorList>
            <person name="Qiao Z."/>
            <person name="Wang G."/>
        </authorList>
    </citation>
    <scope>NUCLEOTIDE SEQUENCE [LARGE SCALE GENOMIC DNA]</scope>
    <source>
        <strain evidence="1 2">QZX222</strain>
    </source>
</reference>